<keyword evidence="2" id="KW-0436">Ligase</keyword>
<dbReference type="InterPro" id="IPR025110">
    <property type="entry name" value="AMP-bd_C"/>
</dbReference>
<sequence length="437" mass="49264">MAIIYTLREVLKINAFLRIPLRQLVTAIFKEGLSINTLLAFYAQKQPHAPLFIENHSVTTYGQFYDELIYMSYALYEKGIRAGQHVGFHCDNSVALLRAVFAVERIGATAVLLHTGRSVKGHFDFLFTEEQLEELPQRAAVNHFPRRQGKIIVQTSGTTGEPKGVQSEVQTLLAPFRALLERMHFHTYRYVYVATPFFHGYGLAFLSATIAAGHTVVLNRRFDATLLEVYPIEAIAVVPTLLARFCPTPALRCVLSGSAPLQNNEGFDAILYNLYGTSEVGLISIATPQERALHRDTIGKPIDKLHLTYENGELIVNGQYTGDLVEEKDGLLFIKGRLHDMIISGGENIFPQRVEQVMRTHPRIEDAAIVGERDVRFGECVVAYIVAVDVDEQNIIAFCKKHLANYECPKKIYFVERLPYNELGKLNRKALSRINRL</sequence>
<dbReference type="Gene3D" id="3.30.300.30">
    <property type="match status" value="1"/>
</dbReference>
<reference evidence="5 6" key="1">
    <citation type="submission" date="2023-03" db="EMBL/GenBank/DDBJ databases">
        <title>Bacillus Genome Sequencing.</title>
        <authorList>
            <person name="Dunlap C."/>
        </authorList>
    </citation>
    <scope>NUCLEOTIDE SEQUENCE [LARGE SCALE GENOMIC DNA]</scope>
    <source>
        <strain evidence="5 6">B-59205</strain>
    </source>
</reference>
<keyword evidence="6" id="KW-1185">Reference proteome</keyword>
<dbReference type="Gene3D" id="3.40.50.12780">
    <property type="entry name" value="N-terminal domain of ligase-like"/>
    <property type="match status" value="1"/>
</dbReference>
<feature type="domain" description="AMP-binding enzyme C-terminal" evidence="4">
    <location>
        <begin position="354"/>
        <end position="425"/>
    </location>
</feature>
<evidence type="ECO:0000313" key="6">
    <source>
        <dbReference type="Proteomes" id="UP001344888"/>
    </source>
</evidence>
<gene>
    <name evidence="5" type="ORF">P9B03_05255</name>
</gene>
<dbReference type="InterPro" id="IPR000873">
    <property type="entry name" value="AMP-dep_synth/lig_dom"/>
</dbReference>
<proteinExistence type="inferred from homology"/>
<dbReference type="Pfam" id="PF13193">
    <property type="entry name" value="AMP-binding_C"/>
    <property type="match status" value="1"/>
</dbReference>
<dbReference type="Proteomes" id="UP001344888">
    <property type="component" value="Unassembled WGS sequence"/>
</dbReference>
<name>A0AAW9NPV1_9BACL</name>
<dbReference type="PANTHER" id="PTHR43201">
    <property type="entry name" value="ACYL-COA SYNTHETASE"/>
    <property type="match status" value="1"/>
</dbReference>
<comment type="caution">
    <text evidence="5">The sequence shown here is derived from an EMBL/GenBank/DDBJ whole genome shotgun (WGS) entry which is preliminary data.</text>
</comment>
<dbReference type="AlphaFoldDB" id="A0AAW9NPV1"/>
<evidence type="ECO:0000256" key="2">
    <source>
        <dbReference type="ARBA" id="ARBA00022598"/>
    </source>
</evidence>
<dbReference type="InterPro" id="IPR042099">
    <property type="entry name" value="ANL_N_sf"/>
</dbReference>
<dbReference type="EMBL" id="JARSFG010000007">
    <property type="protein sequence ID" value="MEC1177883.1"/>
    <property type="molecule type" value="Genomic_DNA"/>
</dbReference>
<evidence type="ECO:0000256" key="1">
    <source>
        <dbReference type="ARBA" id="ARBA00006432"/>
    </source>
</evidence>
<feature type="domain" description="AMP-dependent synthetase/ligase" evidence="3">
    <location>
        <begin position="43"/>
        <end position="115"/>
    </location>
</feature>
<dbReference type="SUPFAM" id="SSF56801">
    <property type="entry name" value="Acetyl-CoA synthetase-like"/>
    <property type="match status" value="1"/>
</dbReference>
<protein>
    <submittedName>
        <fullName evidence="5">AMP-binding protein</fullName>
    </submittedName>
</protein>
<dbReference type="InterPro" id="IPR045851">
    <property type="entry name" value="AMP-bd_C_sf"/>
</dbReference>
<evidence type="ECO:0000313" key="5">
    <source>
        <dbReference type="EMBL" id="MEC1177883.1"/>
    </source>
</evidence>
<dbReference type="GO" id="GO:0031956">
    <property type="term" value="F:medium-chain fatty acid-CoA ligase activity"/>
    <property type="evidence" value="ECO:0007669"/>
    <property type="project" value="TreeGrafter"/>
</dbReference>
<evidence type="ECO:0000259" key="4">
    <source>
        <dbReference type="Pfam" id="PF13193"/>
    </source>
</evidence>
<accession>A0AAW9NPV1</accession>
<feature type="domain" description="AMP-dependent synthetase/ligase" evidence="3">
    <location>
        <begin position="152"/>
        <end position="335"/>
    </location>
</feature>
<organism evidence="5 6">
    <name type="scientific">Metasolibacillus meyeri</name>
    <dbReference type="NCBI Taxonomy" id="1071052"/>
    <lineage>
        <taxon>Bacteria</taxon>
        <taxon>Bacillati</taxon>
        <taxon>Bacillota</taxon>
        <taxon>Bacilli</taxon>
        <taxon>Bacillales</taxon>
        <taxon>Caryophanaceae</taxon>
        <taxon>Metasolibacillus</taxon>
    </lineage>
</organism>
<dbReference type="Pfam" id="PF00501">
    <property type="entry name" value="AMP-binding"/>
    <property type="match status" value="2"/>
</dbReference>
<dbReference type="PANTHER" id="PTHR43201:SF5">
    <property type="entry name" value="MEDIUM-CHAIN ACYL-COA LIGASE ACSF2, MITOCHONDRIAL"/>
    <property type="match status" value="1"/>
</dbReference>
<evidence type="ECO:0000259" key="3">
    <source>
        <dbReference type="Pfam" id="PF00501"/>
    </source>
</evidence>
<dbReference type="RefSeq" id="WP_326122372.1">
    <property type="nucleotide sequence ID" value="NZ_JARSFG010000007.1"/>
</dbReference>
<comment type="similarity">
    <text evidence="1">Belongs to the ATP-dependent AMP-binding enzyme family.</text>
</comment>
<dbReference type="GO" id="GO:0006631">
    <property type="term" value="P:fatty acid metabolic process"/>
    <property type="evidence" value="ECO:0007669"/>
    <property type="project" value="TreeGrafter"/>
</dbReference>